<dbReference type="EMBL" id="FUYP01000004">
    <property type="protein sequence ID" value="SKB36899.1"/>
    <property type="molecule type" value="Genomic_DNA"/>
</dbReference>
<dbReference type="Proteomes" id="UP000190044">
    <property type="component" value="Unassembled WGS sequence"/>
</dbReference>
<keyword evidence="1" id="KW-0732">Signal</keyword>
<sequence length="112" mass="11674">MTYQLSSFRRFPSALAIVAASALAFTGLIASTSPAYAQAKGSDYRCAGLADQARAAADDMQGSKQSSAKRFVSTGNKLCEAGNERAAAKQYRAALKIAGVAETESDSQMAAR</sequence>
<accession>A0A1T5APV9</accession>
<evidence type="ECO:0000313" key="3">
    <source>
        <dbReference type="Proteomes" id="UP000190044"/>
    </source>
</evidence>
<feature type="signal peptide" evidence="1">
    <location>
        <begin position="1"/>
        <end position="37"/>
    </location>
</feature>
<feature type="chain" id="PRO_5011984357" description="Tetratricopeptide repeat-containing protein" evidence="1">
    <location>
        <begin position="38"/>
        <end position="112"/>
    </location>
</feature>
<dbReference type="RefSeq" id="WP_079637495.1">
    <property type="nucleotide sequence ID" value="NZ_FUYP01000004.1"/>
</dbReference>
<name>A0A1T5APV9_9SPHN</name>
<dbReference type="OrthoDB" id="7596888at2"/>
<keyword evidence="3" id="KW-1185">Reference proteome</keyword>
<evidence type="ECO:0000256" key="1">
    <source>
        <dbReference type="SAM" id="SignalP"/>
    </source>
</evidence>
<proteinExistence type="predicted"/>
<reference evidence="3" key="1">
    <citation type="submission" date="2017-02" db="EMBL/GenBank/DDBJ databases">
        <authorList>
            <person name="Varghese N."/>
            <person name="Submissions S."/>
        </authorList>
    </citation>
    <scope>NUCLEOTIDE SEQUENCE [LARGE SCALE GENOMIC DNA]</scope>
    <source>
        <strain evidence="3">R11H</strain>
    </source>
</reference>
<evidence type="ECO:0008006" key="4">
    <source>
        <dbReference type="Google" id="ProtNLM"/>
    </source>
</evidence>
<protein>
    <recommendedName>
        <fullName evidence="4">Tetratricopeptide repeat-containing protein</fullName>
    </recommendedName>
</protein>
<evidence type="ECO:0000313" key="2">
    <source>
        <dbReference type="EMBL" id="SKB36899.1"/>
    </source>
</evidence>
<gene>
    <name evidence="2" type="ORF">SAMN06295937_100481</name>
</gene>
<organism evidence="2 3">
    <name type="scientific">Sphingopyxis flava</name>
    <dbReference type="NCBI Taxonomy" id="1507287"/>
    <lineage>
        <taxon>Bacteria</taxon>
        <taxon>Pseudomonadati</taxon>
        <taxon>Pseudomonadota</taxon>
        <taxon>Alphaproteobacteria</taxon>
        <taxon>Sphingomonadales</taxon>
        <taxon>Sphingomonadaceae</taxon>
        <taxon>Sphingopyxis</taxon>
    </lineage>
</organism>
<dbReference type="AlphaFoldDB" id="A0A1T5APV9"/>